<evidence type="ECO:0000313" key="2">
    <source>
        <dbReference type="Proteomes" id="UP001359485"/>
    </source>
</evidence>
<comment type="caution">
    <text evidence="1">The sequence shown here is derived from an EMBL/GenBank/DDBJ whole genome shotgun (WGS) entry which is preliminary data.</text>
</comment>
<protein>
    <submittedName>
        <fullName evidence="1">Uncharacterized protein</fullName>
    </submittedName>
</protein>
<evidence type="ECO:0000313" key="1">
    <source>
        <dbReference type="EMBL" id="KAK6621487.1"/>
    </source>
</evidence>
<reference evidence="1 2" key="1">
    <citation type="submission" date="2023-09" db="EMBL/GenBank/DDBJ databases">
        <title>Genomes of two closely related lineages of the louse Polyplax serrata with different host specificities.</title>
        <authorList>
            <person name="Martinu J."/>
            <person name="Tarabai H."/>
            <person name="Stefka J."/>
            <person name="Hypsa V."/>
        </authorList>
    </citation>
    <scope>NUCLEOTIDE SEQUENCE [LARGE SCALE GENOMIC DNA]</scope>
    <source>
        <strain evidence="1">98ZLc_SE</strain>
    </source>
</reference>
<keyword evidence="2" id="KW-1185">Reference proteome</keyword>
<organism evidence="1 2">
    <name type="scientific">Polyplax serrata</name>
    <name type="common">Common mouse louse</name>
    <dbReference type="NCBI Taxonomy" id="468196"/>
    <lineage>
        <taxon>Eukaryota</taxon>
        <taxon>Metazoa</taxon>
        <taxon>Ecdysozoa</taxon>
        <taxon>Arthropoda</taxon>
        <taxon>Hexapoda</taxon>
        <taxon>Insecta</taxon>
        <taxon>Pterygota</taxon>
        <taxon>Neoptera</taxon>
        <taxon>Paraneoptera</taxon>
        <taxon>Psocodea</taxon>
        <taxon>Troctomorpha</taxon>
        <taxon>Phthiraptera</taxon>
        <taxon>Anoplura</taxon>
        <taxon>Polyplacidae</taxon>
        <taxon>Polyplax</taxon>
    </lineage>
</organism>
<dbReference type="EMBL" id="JAWJWF010000047">
    <property type="protein sequence ID" value="KAK6621487.1"/>
    <property type="molecule type" value="Genomic_DNA"/>
</dbReference>
<proteinExistence type="predicted"/>
<gene>
    <name evidence="1" type="ORF">RUM44_001294</name>
</gene>
<dbReference type="Proteomes" id="UP001359485">
    <property type="component" value="Unassembled WGS sequence"/>
</dbReference>
<accession>A0ABR1AKB9</accession>
<sequence>MADRDISADFNGSAFPGIYCSTKCLLVRRGKSLIYVEKRQKQQQIRFSSHDSWHGTLKNPAEET</sequence>
<name>A0ABR1AKB9_POLSC</name>